<comment type="caution">
    <text evidence="1">The sequence shown here is derived from an EMBL/GenBank/DDBJ whole genome shotgun (WGS) entry which is preliminary data.</text>
</comment>
<protein>
    <submittedName>
        <fullName evidence="1">Uncharacterized protein</fullName>
    </submittedName>
</protein>
<organism evidence="1 2">
    <name type="scientific">Mitosporidium daphniae</name>
    <dbReference type="NCBI Taxonomy" id="1485682"/>
    <lineage>
        <taxon>Eukaryota</taxon>
        <taxon>Fungi</taxon>
        <taxon>Fungi incertae sedis</taxon>
        <taxon>Microsporidia</taxon>
        <taxon>Mitosporidium</taxon>
    </lineage>
</organism>
<reference evidence="1 2" key="1">
    <citation type="submission" date="2014-04" db="EMBL/GenBank/DDBJ databases">
        <title>A new species of microsporidia sheds light on the evolution of extreme parasitism.</title>
        <authorList>
            <person name="Haag K.L."/>
            <person name="James T.Y."/>
            <person name="Larsson R."/>
            <person name="Schaer T.M."/>
            <person name="Refardt D."/>
            <person name="Pombert J.-F."/>
            <person name="Ebert D."/>
        </authorList>
    </citation>
    <scope>NUCLEOTIDE SEQUENCE [LARGE SCALE GENOMIC DNA]</scope>
    <source>
        <strain evidence="1 2">UGP3</strain>
        <tissue evidence="1">Spores</tissue>
    </source>
</reference>
<evidence type="ECO:0000313" key="1">
    <source>
        <dbReference type="EMBL" id="KGG51361.1"/>
    </source>
</evidence>
<proteinExistence type="predicted"/>
<sequence>MRYLVHANNYQLTTSFDRKMLTKRNLTDLIGGELILAIYAVKLTTLGLGLVCKDEEDPQNAIKYSIDDLEF</sequence>
<dbReference type="HOGENOM" id="CLU_2740592_0_0_1"/>
<accession>A0A098VUM8</accession>
<dbReference type="GeneID" id="25259753"/>
<keyword evidence="2" id="KW-1185">Reference proteome</keyword>
<dbReference type="VEuPathDB" id="MicrosporidiaDB:DI09_388p10"/>
<name>A0A098VUM8_9MICR</name>
<dbReference type="AlphaFoldDB" id="A0A098VUM8"/>
<dbReference type="EMBL" id="JMKJ01000317">
    <property type="protein sequence ID" value="KGG51361.1"/>
    <property type="molecule type" value="Genomic_DNA"/>
</dbReference>
<dbReference type="Proteomes" id="UP000029725">
    <property type="component" value="Unassembled WGS sequence"/>
</dbReference>
<dbReference type="RefSeq" id="XP_013237797.1">
    <property type="nucleotide sequence ID" value="XM_013382343.1"/>
</dbReference>
<evidence type="ECO:0000313" key="2">
    <source>
        <dbReference type="Proteomes" id="UP000029725"/>
    </source>
</evidence>
<gene>
    <name evidence="1" type="ORF">DI09_388p10</name>
</gene>